<evidence type="ECO:0000313" key="7">
    <source>
        <dbReference type="EMBL" id="PWB85205.1"/>
    </source>
</evidence>
<dbReference type="RefSeq" id="WP_116592714.1">
    <property type="nucleotide sequence ID" value="NZ_MZGS01000028.1"/>
</dbReference>
<dbReference type="InterPro" id="IPR045229">
    <property type="entry name" value="TPP_enz"/>
</dbReference>
<evidence type="ECO:0000256" key="1">
    <source>
        <dbReference type="ARBA" id="ARBA00007812"/>
    </source>
</evidence>
<keyword evidence="7" id="KW-0808">Transferase</keyword>
<dbReference type="AlphaFoldDB" id="A0A315XJM7"/>
<proteinExistence type="inferred from homology"/>
<keyword evidence="8" id="KW-1185">Reference proteome</keyword>
<dbReference type="FunFam" id="3.40.50.970:FF:000007">
    <property type="entry name" value="Acetolactate synthase"/>
    <property type="match status" value="1"/>
</dbReference>
<feature type="domain" description="Thiamine pyrophosphate enzyme N-terminal TPP-binding" evidence="6">
    <location>
        <begin position="1"/>
        <end position="112"/>
    </location>
</feature>
<dbReference type="Gene3D" id="3.40.50.970">
    <property type="match status" value="2"/>
</dbReference>
<dbReference type="GO" id="GO:0030976">
    <property type="term" value="F:thiamine pyrophosphate binding"/>
    <property type="evidence" value="ECO:0007669"/>
    <property type="project" value="InterPro"/>
</dbReference>
<dbReference type="InterPro" id="IPR029061">
    <property type="entry name" value="THDP-binding"/>
</dbReference>
<protein>
    <submittedName>
        <fullName evidence="7">Acetolactate synthase large subunit</fullName>
        <ecNumber evidence="7">2.2.1.6</ecNumber>
    </submittedName>
</protein>
<dbReference type="GO" id="GO:0005948">
    <property type="term" value="C:acetolactate synthase complex"/>
    <property type="evidence" value="ECO:0007669"/>
    <property type="project" value="TreeGrafter"/>
</dbReference>
<gene>
    <name evidence="7" type="primary">ilvB_2</name>
    <name evidence="7" type="ORF">MBBTH_18040</name>
</gene>
<dbReference type="EMBL" id="MZGS01000028">
    <property type="protein sequence ID" value="PWB85205.1"/>
    <property type="molecule type" value="Genomic_DNA"/>
</dbReference>
<dbReference type="SUPFAM" id="SSF52518">
    <property type="entry name" value="Thiamin diphosphate-binding fold (THDP-binding)"/>
    <property type="match status" value="2"/>
</dbReference>
<evidence type="ECO:0000259" key="4">
    <source>
        <dbReference type="Pfam" id="PF00205"/>
    </source>
</evidence>
<dbReference type="GO" id="GO:0009097">
    <property type="term" value="P:isoleucine biosynthetic process"/>
    <property type="evidence" value="ECO:0007669"/>
    <property type="project" value="TreeGrafter"/>
</dbReference>
<evidence type="ECO:0000259" key="5">
    <source>
        <dbReference type="Pfam" id="PF02775"/>
    </source>
</evidence>
<dbReference type="EC" id="2.2.1.6" evidence="7"/>
<dbReference type="CDD" id="cd07035">
    <property type="entry name" value="TPP_PYR_POX_like"/>
    <property type="match status" value="1"/>
</dbReference>
<comment type="similarity">
    <text evidence="1 3">Belongs to the TPP enzyme family.</text>
</comment>
<dbReference type="OrthoDB" id="6837at2157"/>
<dbReference type="PANTHER" id="PTHR18968:SF13">
    <property type="entry name" value="ACETOLACTATE SYNTHASE CATALYTIC SUBUNIT, MITOCHONDRIAL"/>
    <property type="match status" value="1"/>
</dbReference>
<name>A0A315XJM7_9EURY</name>
<dbReference type="InterPro" id="IPR012000">
    <property type="entry name" value="Thiamin_PyroP_enz_cen_dom"/>
</dbReference>
<dbReference type="GO" id="GO:0009099">
    <property type="term" value="P:L-valine biosynthetic process"/>
    <property type="evidence" value="ECO:0007669"/>
    <property type="project" value="TreeGrafter"/>
</dbReference>
<evidence type="ECO:0000259" key="6">
    <source>
        <dbReference type="Pfam" id="PF02776"/>
    </source>
</evidence>
<feature type="domain" description="Thiamine pyrophosphate enzyme central" evidence="4">
    <location>
        <begin position="183"/>
        <end position="306"/>
    </location>
</feature>
<evidence type="ECO:0000256" key="2">
    <source>
        <dbReference type="ARBA" id="ARBA00023052"/>
    </source>
</evidence>
<accession>A0A315XJM7</accession>
<dbReference type="InterPro" id="IPR011766">
    <property type="entry name" value="TPP_enzyme_TPP-bd"/>
</dbReference>
<dbReference type="InterPro" id="IPR012001">
    <property type="entry name" value="Thiamin_PyroP_enz_TPP-bd_dom"/>
</dbReference>
<comment type="caution">
    <text evidence="7">The sequence shown here is derived from an EMBL/GenBank/DDBJ whole genome shotgun (WGS) entry which is preliminary data.</text>
</comment>
<dbReference type="InterPro" id="IPR029035">
    <property type="entry name" value="DHS-like_NAD/FAD-binding_dom"/>
</dbReference>
<organism evidence="7 8">
    <name type="scientific">Methanobrevibacter thaueri</name>
    <dbReference type="NCBI Taxonomy" id="190975"/>
    <lineage>
        <taxon>Archaea</taxon>
        <taxon>Methanobacteriati</taxon>
        <taxon>Methanobacteriota</taxon>
        <taxon>Methanomada group</taxon>
        <taxon>Methanobacteria</taxon>
        <taxon>Methanobacteriales</taxon>
        <taxon>Methanobacteriaceae</taxon>
        <taxon>Methanobrevibacter</taxon>
    </lineage>
</organism>
<evidence type="ECO:0000313" key="8">
    <source>
        <dbReference type="Proteomes" id="UP000251717"/>
    </source>
</evidence>
<dbReference type="Gene3D" id="3.40.50.1220">
    <property type="entry name" value="TPP-binding domain"/>
    <property type="match status" value="1"/>
</dbReference>
<dbReference type="GO" id="GO:0003984">
    <property type="term" value="F:acetolactate synthase activity"/>
    <property type="evidence" value="ECO:0007669"/>
    <property type="project" value="UniProtKB-EC"/>
</dbReference>
<dbReference type="Pfam" id="PF02776">
    <property type="entry name" value="TPP_enzyme_N"/>
    <property type="match status" value="1"/>
</dbReference>
<dbReference type="SUPFAM" id="SSF52467">
    <property type="entry name" value="DHS-like NAD/FAD-binding domain"/>
    <property type="match status" value="1"/>
</dbReference>
<dbReference type="GO" id="GO:0044272">
    <property type="term" value="P:sulfur compound biosynthetic process"/>
    <property type="evidence" value="ECO:0007669"/>
    <property type="project" value="UniProtKB-ARBA"/>
</dbReference>
<keyword evidence="2 3" id="KW-0786">Thiamine pyrophosphate</keyword>
<dbReference type="Pfam" id="PF00205">
    <property type="entry name" value="TPP_enzyme_M"/>
    <property type="match status" value="1"/>
</dbReference>
<evidence type="ECO:0000256" key="3">
    <source>
        <dbReference type="RuleBase" id="RU362132"/>
    </source>
</evidence>
<feature type="domain" description="Thiamine pyrophosphate enzyme TPP-binding" evidence="5">
    <location>
        <begin position="355"/>
        <end position="499"/>
    </location>
</feature>
<dbReference type="PANTHER" id="PTHR18968">
    <property type="entry name" value="THIAMINE PYROPHOSPHATE ENZYMES"/>
    <property type="match status" value="1"/>
</dbReference>
<dbReference type="GO" id="GO:0050660">
    <property type="term" value="F:flavin adenine dinucleotide binding"/>
    <property type="evidence" value="ECO:0007669"/>
    <property type="project" value="TreeGrafter"/>
</dbReference>
<reference evidence="7 8" key="1">
    <citation type="submission" date="2017-03" db="EMBL/GenBank/DDBJ databases">
        <title>Genome sequence of Methanobrevibacter thaueri.</title>
        <authorList>
            <person name="Poehlein A."/>
            <person name="Seedorf H."/>
            <person name="Daniel R."/>
        </authorList>
    </citation>
    <scope>NUCLEOTIDE SEQUENCE [LARGE SCALE GENOMIC DNA]</scope>
    <source>
        <strain evidence="7 8">DSM 11995</strain>
    </source>
</reference>
<dbReference type="Pfam" id="PF02775">
    <property type="entry name" value="TPP_enzyme_C"/>
    <property type="match status" value="1"/>
</dbReference>
<sequence length="510" mass="56413">MNVADNIVKILEEEGIDTVFGIPGEQIMPLYKALSNSSINHVLTRHEQGAAHAADGYTRSSGKIGVCITTASPGALNTVMAVATAYKDNVPMLVLTGDNDLKYRDTDHFQTTPQLEILKHITQASYNPLNGTEAMYVLRAAIYELKNIPKGPIHINLSKDILLQEEFDDFDLCYLCEDDLSNISKAQELIDSAERPLFILGAGAISQAESINETVHKYNIPTTTTFHGKGIVPETDELSLGLCGIRAKPQARYAFENADCIIGLGIKASERTLPSMPDNFIHVNINRDVLVGDYPIHGKVEDFMSEIEFHNVDWLGEILEHDGEYDLEGLDDDAKPQSAIKRILEKFSDNIIVSDAGSHTTWTTLLKKSLRPRQLLFSGAMAPMGYGLPAAIGANIATGEKVIVINGDGDFQMNLQELATVKENDLDVIVFILNNSEFAIIRQWEEQFYDMEPYQVNLANPNFIKLASSYGIDAIRVDNLDDLEMILEKDLTGPLVVEVIVESEFIPLPE</sequence>
<dbReference type="GO" id="GO:0000287">
    <property type="term" value="F:magnesium ion binding"/>
    <property type="evidence" value="ECO:0007669"/>
    <property type="project" value="InterPro"/>
</dbReference>
<dbReference type="Proteomes" id="UP000251717">
    <property type="component" value="Unassembled WGS sequence"/>
</dbReference>